<keyword evidence="1" id="KW-1133">Transmembrane helix</keyword>
<reference evidence="3" key="1">
    <citation type="submission" date="2014-09" db="EMBL/GenBank/DDBJ databases">
        <authorList>
            <person name="Sauder A.B."/>
            <person name="McKenzie Q.R."/>
            <person name="Temple L.M."/>
            <person name="Alexis B.K."/>
            <person name="Al-Atrache Z."/>
            <person name="Lewis L.O."/>
            <person name="Loesser-Casey K.E."/>
            <person name="Mitchell K.J."/>
        </authorList>
    </citation>
    <scope>NUCLEOTIDE SEQUENCE [LARGE SCALE GENOMIC DNA]</scope>
</reference>
<organism evidence="2 3">
    <name type="scientific">Bacillus phage CAM003</name>
    <dbReference type="NCBI Taxonomy" id="1486657"/>
    <lineage>
        <taxon>Viruses</taxon>
        <taxon>Duplodnaviria</taxon>
        <taxon>Heunggongvirae</taxon>
        <taxon>Uroviricota</taxon>
        <taxon>Caudoviricetes</taxon>
        <taxon>Herelleviridae</taxon>
        <taxon>Bastillevirinae</taxon>
        <taxon>Bastillevirus</taxon>
        <taxon>Bastillevirus CAM003</taxon>
    </lineage>
</organism>
<accession>A0A024AZB3</accession>
<evidence type="ECO:0000256" key="1">
    <source>
        <dbReference type="SAM" id="Phobius"/>
    </source>
</evidence>
<name>A0A024AZB3_9CAUD</name>
<dbReference type="KEGG" id="vg:19526515"/>
<feature type="transmembrane region" description="Helical" evidence="1">
    <location>
        <begin position="33"/>
        <end position="50"/>
    </location>
</feature>
<proteinExistence type="predicted"/>
<keyword evidence="1" id="KW-0812">Transmembrane</keyword>
<sequence length="62" mass="6977">MKVKEVVVTLLAIIGALSICNYIVVTAPQLVNFMFWVMIFLISAASYNHFASKKRNKDKGDE</sequence>
<protein>
    <submittedName>
        <fullName evidence="2">Uncharacterized protein</fullName>
    </submittedName>
</protein>
<dbReference type="Proteomes" id="UP000026902">
    <property type="component" value="Segment"/>
</dbReference>
<evidence type="ECO:0000313" key="2">
    <source>
        <dbReference type="EMBL" id="AHZ09649.1"/>
    </source>
</evidence>
<dbReference type="RefSeq" id="YP_009037115.1">
    <property type="nucleotide sequence ID" value="NC_024216.1"/>
</dbReference>
<keyword evidence="1" id="KW-0472">Membrane</keyword>
<keyword evidence="3" id="KW-1185">Reference proteome</keyword>
<dbReference type="EMBL" id="KJ489397">
    <property type="protein sequence ID" value="AHZ09649.1"/>
    <property type="molecule type" value="Genomic_DNA"/>
</dbReference>
<feature type="transmembrane region" description="Helical" evidence="1">
    <location>
        <begin position="7"/>
        <end position="27"/>
    </location>
</feature>
<dbReference type="GeneID" id="19526515"/>
<evidence type="ECO:0000313" key="3">
    <source>
        <dbReference type="Proteomes" id="UP000026902"/>
    </source>
</evidence>